<gene>
    <name evidence="1" type="ORF">Y1Q_0005236</name>
</gene>
<protein>
    <submittedName>
        <fullName evidence="1">Uncharacterized protein</fullName>
    </submittedName>
</protein>
<dbReference type="EMBL" id="AKHW03005127">
    <property type="protein sequence ID" value="KYO27675.1"/>
    <property type="molecule type" value="Genomic_DNA"/>
</dbReference>
<organism evidence="1 2">
    <name type="scientific">Alligator mississippiensis</name>
    <name type="common">American alligator</name>
    <dbReference type="NCBI Taxonomy" id="8496"/>
    <lineage>
        <taxon>Eukaryota</taxon>
        <taxon>Metazoa</taxon>
        <taxon>Chordata</taxon>
        <taxon>Craniata</taxon>
        <taxon>Vertebrata</taxon>
        <taxon>Euteleostomi</taxon>
        <taxon>Archelosauria</taxon>
        <taxon>Archosauria</taxon>
        <taxon>Crocodylia</taxon>
        <taxon>Alligatoridae</taxon>
        <taxon>Alligatorinae</taxon>
        <taxon>Alligator</taxon>
    </lineage>
</organism>
<name>A0A151MT37_ALLMI</name>
<dbReference type="AlphaFoldDB" id="A0A151MT37"/>
<reference evidence="1 2" key="1">
    <citation type="journal article" date="2012" name="Genome Biol.">
        <title>Sequencing three crocodilian genomes to illuminate the evolution of archosaurs and amniotes.</title>
        <authorList>
            <person name="St John J.A."/>
            <person name="Braun E.L."/>
            <person name="Isberg S.R."/>
            <person name="Miles L.G."/>
            <person name="Chong A.Y."/>
            <person name="Gongora J."/>
            <person name="Dalzell P."/>
            <person name="Moran C."/>
            <person name="Bed'hom B."/>
            <person name="Abzhanov A."/>
            <person name="Burgess S.C."/>
            <person name="Cooksey A.M."/>
            <person name="Castoe T.A."/>
            <person name="Crawford N.G."/>
            <person name="Densmore L.D."/>
            <person name="Drew J.C."/>
            <person name="Edwards S.V."/>
            <person name="Faircloth B.C."/>
            <person name="Fujita M.K."/>
            <person name="Greenwold M.J."/>
            <person name="Hoffmann F.G."/>
            <person name="Howard J.M."/>
            <person name="Iguchi T."/>
            <person name="Janes D.E."/>
            <person name="Khan S.Y."/>
            <person name="Kohno S."/>
            <person name="de Koning A.J."/>
            <person name="Lance S.L."/>
            <person name="McCarthy F.M."/>
            <person name="McCormack J.E."/>
            <person name="Merchant M.E."/>
            <person name="Peterson D.G."/>
            <person name="Pollock D.D."/>
            <person name="Pourmand N."/>
            <person name="Raney B.J."/>
            <person name="Roessler K.A."/>
            <person name="Sanford J.R."/>
            <person name="Sawyer R.H."/>
            <person name="Schmidt C.J."/>
            <person name="Triplett E.W."/>
            <person name="Tuberville T.D."/>
            <person name="Venegas-Anaya M."/>
            <person name="Howard J.T."/>
            <person name="Jarvis E.D."/>
            <person name="Guillette L.J.Jr."/>
            <person name="Glenn T.C."/>
            <person name="Green R.E."/>
            <person name="Ray D.A."/>
        </authorList>
    </citation>
    <scope>NUCLEOTIDE SEQUENCE [LARGE SCALE GENOMIC DNA]</scope>
    <source>
        <strain evidence="1">KSC_2009_1</strain>
    </source>
</reference>
<evidence type="ECO:0000313" key="1">
    <source>
        <dbReference type="EMBL" id="KYO27675.1"/>
    </source>
</evidence>
<sequence length="67" mass="7426">MSLLSWEQRGKQSLLREPSLQNYQRTALHSGSAIQPFLFPKILLQKGLGSCHSQGFRGPVLHALGIP</sequence>
<keyword evidence="2" id="KW-1185">Reference proteome</keyword>
<evidence type="ECO:0000313" key="2">
    <source>
        <dbReference type="Proteomes" id="UP000050525"/>
    </source>
</evidence>
<dbReference type="Proteomes" id="UP000050525">
    <property type="component" value="Unassembled WGS sequence"/>
</dbReference>
<comment type="caution">
    <text evidence="1">The sequence shown here is derived from an EMBL/GenBank/DDBJ whole genome shotgun (WGS) entry which is preliminary data.</text>
</comment>
<proteinExistence type="predicted"/>
<accession>A0A151MT37</accession>